<keyword evidence="3 7" id="KW-0812">Transmembrane</keyword>
<dbReference type="Proteomes" id="UP000624325">
    <property type="component" value="Unassembled WGS sequence"/>
</dbReference>
<dbReference type="EMBL" id="BONC01000041">
    <property type="protein sequence ID" value="GIF59086.1"/>
    <property type="molecule type" value="Genomic_DNA"/>
</dbReference>
<evidence type="ECO:0000256" key="4">
    <source>
        <dbReference type="ARBA" id="ARBA00022801"/>
    </source>
</evidence>
<accession>A0ABQ4C8H5</accession>
<comment type="subcellular location">
    <subcellularLocation>
        <location evidence="1">Membrane</location>
        <topology evidence="1">Multi-pass membrane protein</topology>
    </subcellularLocation>
</comment>
<dbReference type="InterPro" id="IPR035952">
    <property type="entry name" value="Rhomboid-like_sf"/>
</dbReference>
<evidence type="ECO:0000256" key="6">
    <source>
        <dbReference type="ARBA" id="ARBA00023136"/>
    </source>
</evidence>
<sequence>MRDASVGHQCPECVAEGRRTQRSARTAFGGSVAGRDGVVTKTLIGLNVIAALIGVALYGADTLLPNGGLFGQLTQWQLAGGVFGPSFGWNTNQGVVVYTGVYDGGYYRLVTAMFIHYGIIHLLFNMWALWTVGRPLEAALGRFRFAALYLLAGIGGNVAALLINPNATSAGASTAIFGLFAAFFVIARRLGGDTRQILVVLVINLVITFTLPGVSWAGHVGGLVTGALVAAILAYAPRDRRTVIQAVGCAIVLVALVGITLAKVASVTA</sequence>
<feature type="transmembrane region" description="Helical" evidence="7">
    <location>
        <begin position="194"/>
        <end position="211"/>
    </location>
</feature>
<dbReference type="InterPro" id="IPR050925">
    <property type="entry name" value="Rhomboid_protease_S54"/>
</dbReference>
<evidence type="ECO:0000256" key="2">
    <source>
        <dbReference type="ARBA" id="ARBA00009045"/>
    </source>
</evidence>
<feature type="transmembrane region" description="Helical" evidence="7">
    <location>
        <begin position="217"/>
        <end position="236"/>
    </location>
</feature>
<name>A0ABQ4C8H5_9ACTN</name>
<dbReference type="Gene3D" id="1.20.1540.10">
    <property type="entry name" value="Rhomboid-like"/>
    <property type="match status" value="1"/>
</dbReference>
<comment type="caution">
    <text evidence="9">The sequence shown here is derived from an EMBL/GenBank/DDBJ whole genome shotgun (WGS) entry which is preliminary data.</text>
</comment>
<proteinExistence type="inferred from homology"/>
<keyword evidence="5 7" id="KW-1133">Transmembrane helix</keyword>
<feature type="transmembrane region" description="Helical" evidence="7">
    <location>
        <begin position="145"/>
        <end position="163"/>
    </location>
</feature>
<feature type="transmembrane region" description="Helical" evidence="7">
    <location>
        <begin position="114"/>
        <end position="133"/>
    </location>
</feature>
<feature type="transmembrane region" description="Helical" evidence="7">
    <location>
        <begin position="243"/>
        <end position="265"/>
    </location>
</feature>
<evidence type="ECO:0000259" key="8">
    <source>
        <dbReference type="Pfam" id="PF01694"/>
    </source>
</evidence>
<feature type="transmembrane region" description="Helical" evidence="7">
    <location>
        <begin position="169"/>
        <end position="187"/>
    </location>
</feature>
<dbReference type="GO" id="GO:0006508">
    <property type="term" value="P:proteolysis"/>
    <property type="evidence" value="ECO:0007669"/>
    <property type="project" value="UniProtKB-KW"/>
</dbReference>
<comment type="similarity">
    <text evidence="2">Belongs to the peptidase S54 family.</text>
</comment>
<reference evidence="9 10" key="1">
    <citation type="submission" date="2021-01" db="EMBL/GenBank/DDBJ databases">
        <title>Whole genome shotgun sequence of Asanoa iriomotensis NBRC 100142.</title>
        <authorList>
            <person name="Komaki H."/>
            <person name="Tamura T."/>
        </authorList>
    </citation>
    <scope>NUCLEOTIDE SEQUENCE [LARGE SCALE GENOMIC DNA]</scope>
    <source>
        <strain evidence="9 10">NBRC 100142</strain>
    </source>
</reference>
<dbReference type="PANTHER" id="PTHR43731">
    <property type="entry name" value="RHOMBOID PROTEASE"/>
    <property type="match status" value="1"/>
</dbReference>
<evidence type="ECO:0000256" key="1">
    <source>
        <dbReference type="ARBA" id="ARBA00004141"/>
    </source>
</evidence>
<dbReference type="SUPFAM" id="SSF144091">
    <property type="entry name" value="Rhomboid-like"/>
    <property type="match status" value="1"/>
</dbReference>
<evidence type="ECO:0000256" key="7">
    <source>
        <dbReference type="SAM" id="Phobius"/>
    </source>
</evidence>
<evidence type="ECO:0000256" key="3">
    <source>
        <dbReference type="ARBA" id="ARBA00022692"/>
    </source>
</evidence>
<dbReference type="PANTHER" id="PTHR43731:SF14">
    <property type="entry name" value="PRESENILIN-ASSOCIATED RHOMBOID-LIKE PROTEIN, MITOCHONDRIAL"/>
    <property type="match status" value="1"/>
</dbReference>
<dbReference type="GO" id="GO:0008233">
    <property type="term" value="F:peptidase activity"/>
    <property type="evidence" value="ECO:0007669"/>
    <property type="project" value="UniProtKB-KW"/>
</dbReference>
<dbReference type="InterPro" id="IPR022764">
    <property type="entry name" value="Peptidase_S54_rhomboid_dom"/>
</dbReference>
<organism evidence="9 10">
    <name type="scientific">Asanoa iriomotensis</name>
    <dbReference type="NCBI Taxonomy" id="234613"/>
    <lineage>
        <taxon>Bacteria</taxon>
        <taxon>Bacillati</taxon>
        <taxon>Actinomycetota</taxon>
        <taxon>Actinomycetes</taxon>
        <taxon>Micromonosporales</taxon>
        <taxon>Micromonosporaceae</taxon>
        <taxon>Asanoa</taxon>
    </lineage>
</organism>
<gene>
    <name evidence="9" type="ORF">Air01nite_51810</name>
</gene>
<evidence type="ECO:0000256" key="5">
    <source>
        <dbReference type="ARBA" id="ARBA00022989"/>
    </source>
</evidence>
<keyword evidence="9" id="KW-0645">Protease</keyword>
<keyword evidence="4" id="KW-0378">Hydrolase</keyword>
<protein>
    <submittedName>
        <fullName evidence="9">Rhomboid family intramembrane serine protease</fullName>
    </submittedName>
</protein>
<feature type="domain" description="Peptidase S54 rhomboid" evidence="8">
    <location>
        <begin position="105"/>
        <end position="234"/>
    </location>
</feature>
<keyword evidence="6 7" id="KW-0472">Membrane</keyword>
<evidence type="ECO:0000313" key="10">
    <source>
        <dbReference type="Proteomes" id="UP000624325"/>
    </source>
</evidence>
<evidence type="ECO:0000313" key="9">
    <source>
        <dbReference type="EMBL" id="GIF59086.1"/>
    </source>
</evidence>
<keyword evidence="10" id="KW-1185">Reference proteome</keyword>
<dbReference type="Pfam" id="PF01694">
    <property type="entry name" value="Rhomboid"/>
    <property type="match status" value="1"/>
</dbReference>
<feature type="transmembrane region" description="Helical" evidence="7">
    <location>
        <begin position="43"/>
        <end position="60"/>
    </location>
</feature>